<dbReference type="Pfam" id="PF04230">
    <property type="entry name" value="PS_pyruv_trans"/>
    <property type="match status" value="1"/>
</dbReference>
<name>A0A7W9F164_9RHOB</name>
<accession>A0A7W9F164</accession>
<organism evidence="2 3">
    <name type="scientific">Yoonia ponticola</name>
    <dbReference type="NCBI Taxonomy" id="1524255"/>
    <lineage>
        <taxon>Bacteria</taxon>
        <taxon>Pseudomonadati</taxon>
        <taxon>Pseudomonadota</taxon>
        <taxon>Alphaproteobacteria</taxon>
        <taxon>Rhodobacterales</taxon>
        <taxon>Paracoccaceae</taxon>
        <taxon>Yoonia</taxon>
    </lineage>
</organism>
<dbReference type="AlphaFoldDB" id="A0A7W9F164"/>
<feature type="domain" description="Polysaccharide pyruvyl transferase" evidence="1">
    <location>
        <begin position="13"/>
        <end position="309"/>
    </location>
</feature>
<reference evidence="2 3" key="1">
    <citation type="submission" date="2020-08" db="EMBL/GenBank/DDBJ databases">
        <title>Genomic Encyclopedia of Type Strains, Phase IV (KMG-IV): sequencing the most valuable type-strain genomes for metagenomic binning, comparative biology and taxonomic classification.</title>
        <authorList>
            <person name="Goeker M."/>
        </authorList>
    </citation>
    <scope>NUCLEOTIDE SEQUENCE [LARGE SCALE GENOMIC DNA]</scope>
    <source>
        <strain evidence="2 3">DSM 101064</strain>
    </source>
</reference>
<comment type="caution">
    <text evidence="2">The sequence shown here is derived from an EMBL/GenBank/DDBJ whole genome shotgun (WGS) entry which is preliminary data.</text>
</comment>
<dbReference type="PANTHER" id="PTHR36836">
    <property type="entry name" value="COLANIC ACID BIOSYNTHESIS PROTEIN WCAK"/>
    <property type="match status" value="1"/>
</dbReference>
<dbReference type="InterPro" id="IPR007345">
    <property type="entry name" value="Polysacch_pyruvyl_Trfase"/>
</dbReference>
<proteinExistence type="predicted"/>
<evidence type="ECO:0000313" key="2">
    <source>
        <dbReference type="EMBL" id="MBB5723656.1"/>
    </source>
</evidence>
<sequence length="438" mass="47007">MKIGLVGTFDVENFGDCLFPELYQHLLYQHRPDAVISLYSPAARCADILSFDHVNALPAQLHDTGVFDEDALILIGGETVGVGHSSGTFNFPRDSLSVYLRLWMMPVMATLDPDTRPTFCGLHCVGAIKMPATINAQVADVLAAANHCAFRDAFSVSWITSGDTAFAREIDPMFLIDQLTDAVGWQALAADHLPDGFADGAYIAAQISMGYGGNDLDAWCDAVAQIAQQTGYPVALLPICHFLEDEAFLAQAQTRLTQRGVRAALIAGRINVKHTAAIIGRSAGYIGSSLHGAVTAVAFAKPLAVLGHSMDGKHEGSLRAVGVSGAVTTTSAGLVACFETTAGSDLPAARIRAQNAARASFDRLLTAMDAPRDIGPIQAKKAQNTAQALHDREQDMMPVASFQEIKRRLLRALHRVPALSKPYRALRMRQKLRRATGS</sequence>
<evidence type="ECO:0000259" key="1">
    <source>
        <dbReference type="Pfam" id="PF04230"/>
    </source>
</evidence>
<dbReference type="RefSeq" id="WP_183530748.1">
    <property type="nucleotide sequence ID" value="NZ_JACIJM010000012.1"/>
</dbReference>
<evidence type="ECO:0000313" key="3">
    <source>
        <dbReference type="Proteomes" id="UP000535415"/>
    </source>
</evidence>
<gene>
    <name evidence="2" type="ORF">FHS72_003301</name>
</gene>
<dbReference type="Proteomes" id="UP000535415">
    <property type="component" value="Unassembled WGS sequence"/>
</dbReference>
<dbReference type="PANTHER" id="PTHR36836:SF1">
    <property type="entry name" value="COLANIC ACID BIOSYNTHESIS PROTEIN WCAK"/>
    <property type="match status" value="1"/>
</dbReference>
<keyword evidence="3" id="KW-1185">Reference proteome</keyword>
<dbReference type="EMBL" id="JACIJM010000012">
    <property type="protein sequence ID" value="MBB5723656.1"/>
    <property type="molecule type" value="Genomic_DNA"/>
</dbReference>
<protein>
    <recommendedName>
        <fullName evidence="1">Polysaccharide pyruvyl transferase domain-containing protein</fullName>
    </recommendedName>
</protein>